<sequence>MPSASSSLQHEFPCIHPSCSASFQRQAELKRHALRHEPDWEEKKYPCPYEGCSHRTQQKSNLDTHIANRHTKITKSCGQCSFRHTDPAMLSRHRKNKHGGRRARSKAEIVDLPSPLKRKASMTVSIGVSIQGRSLKPYGSVETISFGFSSCVSEDIPSDFVMTDPPGPRLSFHNYNSEAPKSGYFYSTPDFQIQPPGYFGVFEAGVPSWAGPQGPFVHRSSQPSLFTSTSAPEVPLIDCSTLLFADPAGLGQDYQTTDDLAQLSPSFHERSLLPVLNPSRPPDILDTFLLSSGSVSHQELEILRLLA</sequence>
<organism evidence="1 2">
    <name type="scientific">Pluteus cervinus</name>
    <dbReference type="NCBI Taxonomy" id="181527"/>
    <lineage>
        <taxon>Eukaryota</taxon>
        <taxon>Fungi</taxon>
        <taxon>Dikarya</taxon>
        <taxon>Basidiomycota</taxon>
        <taxon>Agaricomycotina</taxon>
        <taxon>Agaricomycetes</taxon>
        <taxon>Agaricomycetidae</taxon>
        <taxon>Agaricales</taxon>
        <taxon>Pluteineae</taxon>
        <taxon>Pluteaceae</taxon>
        <taxon>Pluteus</taxon>
    </lineage>
</organism>
<proteinExistence type="predicted"/>
<dbReference type="EMBL" id="ML208334">
    <property type="protein sequence ID" value="TFK69265.1"/>
    <property type="molecule type" value="Genomic_DNA"/>
</dbReference>
<gene>
    <name evidence="1" type="ORF">BDN72DRAFT_622597</name>
</gene>
<protein>
    <submittedName>
        <fullName evidence="1">Uncharacterized protein</fullName>
    </submittedName>
</protein>
<accession>A0ACD3ATX9</accession>
<evidence type="ECO:0000313" key="1">
    <source>
        <dbReference type="EMBL" id="TFK69265.1"/>
    </source>
</evidence>
<evidence type="ECO:0000313" key="2">
    <source>
        <dbReference type="Proteomes" id="UP000308600"/>
    </source>
</evidence>
<reference evidence="1 2" key="1">
    <citation type="journal article" date="2019" name="Nat. Ecol. Evol.">
        <title>Megaphylogeny resolves global patterns of mushroom evolution.</title>
        <authorList>
            <person name="Varga T."/>
            <person name="Krizsan K."/>
            <person name="Foldi C."/>
            <person name="Dima B."/>
            <person name="Sanchez-Garcia M."/>
            <person name="Sanchez-Ramirez S."/>
            <person name="Szollosi G.J."/>
            <person name="Szarkandi J.G."/>
            <person name="Papp V."/>
            <person name="Albert L."/>
            <person name="Andreopoulos W."/>
            <person name="Angelini C."/>
            <person name="Antonin V."/>
            <person name="Barry K.W."/>
            <person name="Bougher N.L."/>
            <person name="Buchanan P."/>
            <person name="Buyck B."/>
            <person name="Bense V."/>
            <person name="Catcheside P."/>
            <person name="Chovatia M."/>
            <person name="Cooper J."/>
            <person name="Damon W."/>
            <person name="Desjardin D."/>
            <person name="Finy P."/>
            <person name="Geml J."/>
            <person name="Haridas S."/>
            <person name="Hughes K."/>
            <person name="Justo A."/>
            <person name="Karasinski D."/>
            <person name="Kautmanova I."/>
            <person name="Kiss B."/>
            <person name="Kocsube S."/>
            <person name="Kotiranta H."/>
            <person name="LaButti K.M."/>
            <person name="Lechner B.E."/>
            <person name="Liimatainen K."/>
            <person name="Lipzen A."/>
            <person name="Lukacs Z."/>
            <person name="Mihaltcheva S."/>
            <person name="Morgado L.N."/>
            <person name="Niskanen T."/>
            <person name="Noordeloos M.E."/>
            <person name="Ohm R.A."/>
            <person name="Ortiz-Santana B."/>
            <person name="Ovrebo C."/>
            <person name="Racz N."/>
            <person name="Riley R."/>
            <person name="Savchenko A."/>
            <person name="Shiryaev A."/>
            <person name="Soop K."/>
            <person name="Spirin V."/>
            <person name="Szebenyi C."/>
            <person name="Tomsovsky M."/>
            <person name="Tulloss R.E."/>
            <person name="Uehling J."/>
            <person name="Grigoriev I.V."/>
            <person name="Vagvolgyi C."/>
            <person name="Papp T."/>
            <person name="Martin F.M."/>
            <person name="Miettinen O."/>
            <person name="Hibbett D.S."/>
            <person name="Nagy L.G."/>
        </authorList>
    </citation>
    <scope>NUCLEOTIDE SEQUENCE [LARGE SCALE GENOMIC DNA]</scope>
    <source>
        <strain evidence="1 2">NL-1719</strain>
    </source>
</reference>
<name>A0ACD3ATX9_9AGAR</name>
<dbReference type="Proteomes" id="UP000308600">
    <property type="component" value="Unassembled WGS sequence"/>
</dbReference>
<keyword evidence="2" id="KW-1185">Reference proteome</keyword>